<keyword evidence="6" id="KW-1185">Reference proteome</keyword>
<organism evidence="5 6">
    <name type="scientific">Gemmobacter denitrificans</name>
    <dbReference type="NCBI Taxonomy" id="3123040"/>
    <lineage>
        <taxon>Bacteria</taxon>
        <taxon>Pseudomonadati</taxon>
        <taxon>Pseudomonadota</taxon>
        <taxon>Alphaproteobacteria</taxon>
        <taxon>Rhodobacterales</taxon>
        <taxon>Paracoccaceae</taxon>
        <taxon>Gemmobacter</taxon>
    </lineage>
</organism>
<evidence type="ECO:0000256" key="2">
    <source>
        <dbReference type="RuleBase" id="RU003457"/>
    </source>
</evidence>
<dbReference type="SUPFAM" id="SSF51182">
    <property type="entry name" value="RmlC-like cupins"/>
    <property type="match status" value="1"/>
</dbReference>
<proteinExistence type="inferred from homology"/>
<dbReference type="InterPro" id="IPR041602">
    <property type="entry name" value="Quercetinase_C"/>
</dbReference>
<dbReference type="InterPro" id="IPR011051">
    <property type="entry name" value="RmlC_Cupin_sf"/>
</dbReference>
<evidence type="ECO:0000256" key="1">
    <source>
        <dbReference type="ARBA" id="ARBA00008416"/>
    </source>
</evidence>
<dbReference type="PIRSF" id="PIRSF006232">
    <property type="entry name" value="Pirin"/>
    <property type="match status" value="1"/>
</dbReference>
<accession>A0ABU8BX95</accession>
<reference evidence="5" key="1">
    <citation type="submission" date="2024-02" db="EMBL/GenBank/DDBJ databases">
        <title>Genome sequences of strain Gemmobacter sp. JM10B15.</title>
        <authorList>
            <person name="Zhang M."/>
        </authorList>
    </citation>
    <scope>NUCLEOTIDE SEQUENCE</scope>
    <source>
        <strain evidence="5">JM10B15</strain>
    </source>
</reference>
<feature type="domain" description="Quercetin 2,3-dioxygenase C-terminal cupin" evidence="4">
    <location>
        <begin position="149"/>
        <end position="223"/>
    </location>
</feature>
<dbReference type="Proteomes" id="UP001431963">
    <property type="component" value="Unassembled WGS sequence"/>
</dbReference>
<dbReference type="Pfam" id="PF17954">
    <property type="entry name" value="Pirin_C_2"/>
    <property type="match status" value="1"/>
</dbReference>
<evidence type="ECO:0000313" key="5">
    <source>
        <dbReference type="EMBL" id="MEH7829320.1"/>
    </source>
</evidence>
<dbReference type="RefSeq" id="WP_335424247.1">
    <property type="nucleotide sequence ID" value="NZ_JBALHR010000009.1"/>
</dbReference>
<dbReference type="Gene3D" id="2.60.120.10">
    <property type="entry name" value="Jelly Rolls"/>
    <property type="match status" value="2"/>
</dbReference>
<comment type="similarity">
    <text evidence="1 2">Belongs to the pirin family.</text>
</comment>
<evidence type="ECO:0000259" key="3">
    <source>
        <dbReference type="Pfam" id="PF02678"/>
    </source>
</evidence>
<comment type="caution">
    <text evidence="5">The sequence shown here is derived from an EMBL/GenBank/DDBJ whole genome shotgun (WGS) entry which is preliminary data.</text>
</comment>
<protein>
    <submittedName>
        <fullName evidence="5">Pirin family protein</fullName>
    </submittedName>
</protein>
<sequence>MLLIHDSTARGRTQTGWLDARHSFAFGSFADPKRPGFARLRVLNEDHIAPGAGFPAHDHADMDILTIVLSGAIAHEDNLGNRGITRAGEAQLMQAGAGIVHSERNPSETEPTHLLQIWLIPDRRGGVPGYAQAALPKGEAVLAGPGGLLPLGSDTRVTVLRPGEGAVTRLQATAPRKTFLHLVEGLAWLGQERLRGGDGVQLADEPAHDLHWHSDGFALLFDMP</sequence>
<name>A0ABU8BX95_9RHOB</name>
<dbReference type="InterPro" id="IPR012093">
    <property type="entry name" value="Pirin"/>
</dbReference>
<evidence type="ECO:0000313" key="6">
    <source>
        <dbReference type="Proteomes" id="UP001431963"/>
    </source>
</evidence>
<dbReference type="InterPro" id="IPR003829">
    <property type="entry name" value="Pirin_N_dom"/>
</dbReference>
<gene>
    <name evidence="5" type="ORF">V6590_14285</name>
</gene>
<dbReference type="EMBL" id="JBALHR010000009">
    <property type="protein sequence ID" value="MEH7829320.1"/>
    <property type="molecule type" value="Genomic_DNA"/>
</dbReference>
<evidence type="ECO:0000259" key="4">
    <source>
        <dbReference type="Pfam" id="PF17954"/>
    </source>
</evidence>
<dbReference type="CDD" id="cd02910">
    <property type="entry name" value="cupin_Yhhw_N"/>
    <property type="match status" value="1"/>
</dbReference>
<dbReference type="Pfam" id="PF02678">
    <property type="entry name" value="Pirin"/>
    <property type="match status" value="1"/>
</dbReference>
<dbReference type="InterPro" id="IPR014710">
    <property type="entry name" value="RmlC-like_jellyroll"/>
</dbReference>
<feature type="domain" description="Pirin N-terminal" evidence="3">
    <location>
        <begin position="10"/>
        <end position="119"/>
    </location>
</feature>
<dbReference type="PANTHER" id="PTHR43212">
    <property type="entry name" value="QUERCETIN 2,3-DIOXYGENASE"/>
    <property type="match status" value="1"/>
</dbReference>
<dbReference type="PANTHER" id="PTHR43212:SF3">
    <property type="entry name" value="QUERCETIN 2,3-DIOXYGENASE"/>
    <property type="match status" value="1"/>
</dbReference>